<gene>
    <name evidence="2" type="ORF">NCTC10684_00860</name>
</gene>
<dbReference type="RefSeq" id="WP_115730133.1">
    <property type="nucleotide sequence ID" value="NZ_BAAAVY010000006.1"/>
</dbReference>
<evidence type="ECO:0000313" key="2">
    <source>
        <dbReference type="EMBL" id="SUU87658.1"/>
    </source>
</evidence>
<protein>
    <submittedName>
        <fullName evidence="2">Protein of uncharacterized function (DUF1294)</fullName>
    </submittedName>
</protein>
<dbReference type="Proteomes" id="UP000254701">
    <property type="component" value="Unassembled WGS sequence"/>
</dbReference>
<sequence>MSNILNVVLVVLAVNLAAFAALWRDKYLARAGARRIPEKTLLWLAFAGGSLGALSAQHLFRHKTRKEPFRSRLYTIVVVHVVAIAVLAIWLIAPQWASGLFDALSRPALS</sequence>
<keyword evidence="1" id="KW-0472">Membrane</keyword>
<organism evidence="2 3">
    <name type="scientific">Aminobacter aminovorans</name>
    <name type="common">Chelatobacter heintzii</name>
    <dbReference type="NCBI Taxonomy" id="83263"/>
    <lineage>
        <taxon>Bacteria</taxon>
        <taxon>Pseudomonadati</taxon>
        <taxon>Pseudomonadota</taxon>
        <taxon>Alphaproteobacteria</taxon>
        <taxon>Hyphomicrobiales</taxon>
        <taxon>Phyllobacteriaceae</taxon>
        <taxon>Aminobacter</taxon>
    </lineage>
</organism>
<reference evidence="2 3" key="1">
    <citation type="submission" date="2018-06" db="EMBL/GenBank/DDBJ databases">
        <authorList>
            <consortium name="Pathogen Informatics"/>
            <person name="Doyle S."/>
        </authorList>
    </citation>
    <scope>NUCLEOTIDE SEQUENCE [LARGE SCALE GENOMIC DNA]</scope>
    <source>
        <strain evidence="2 3">NCTC10684</strain>
    </source>
</reference>
<dbReference type="Pfam" id="PF06961">
    <property type="entry name" value="DUF1294"/>
    <property type="match status" value="1"/>
</dbReference>
<proteinExistence type="predicted"/>
<keyword evidence="1" id="KW-0812">Transmembrane</keyword>
<accession>A0A380WFZ8</accession>
<name>A0A380WFZ8_AMIAI</name>
<keyword evidence="1" id="KW-1133">Transmembrane helix</keyword>
<dbReference type="EMBL" id="UFSM01000001">
    <property type="protein sequence ID" value="SUU87658.1"/>
    <property type="molecule type" value="Genomic_DNA"/>
</dbReference>
<evidence type="ECO:0000313" key="3">
    <source>
        <dbReference type="Proteomes" id="UP000254701"/>
    </source>
</evidence>
<evidence type="ECO:0000256" key="1">
    <source>
        <dbReference type="SAM" id="Phobius"/>
    </source>
</evidence>
<dbReference type="AlphaFoldDB" id="A0A380WFZ8"/>
<dbReference type="InterPro" id="IPR010718">
    <property type="entry name" value="DUF1294"/>
</dbReference>
<feature type="transmembrane region" description="Helical" evidence="1">
    <location>
        <begin position="72"/>
        <end position="93"/>
    </location>
</feature>